<keyword evidence="3" id="KW-1185">Reference proteome</keyword>
<evidence type="ECO:0000313" key="3">
    <source>
        <dbReference type="Proteomes" id="UP000005267"/>
    </source>
</evidence>
<gene>
    <name evidence="2" type="ordered locus">TKWG_21435</name>
</gene>
<dbReference type="SUPFAM" id="SSF48498">
    <property type="entry name" value="Tetracyclin repressor-like, C-terminal domain"/>
    <property type="match status" value="1"/>
</dbReference>
<organism evidence="2 3">
    <name type="scientific">Advenella kashmirensis (strain DSM 17095 / LMG 22695 / WT001)</name>
    <name type="common">Tetrathiobacter kashmirensis</name>
    <dbReference type="NCBI Taxonomy" id="1036672"/>
    <lineage>
        <taxon>Bacteria</taxon>
        <taxon>Pseudomonadati</taxon>
        <taxon>Pseudomonadota</taxon>
        <taxon>Betaproteobacteria</taxon>
        <taxon>Burkholderiales</taxon>
        <taxon>Alcaligenaceae</taxon>
    </lineage>
</organism>
<accession>I3UG40</accession>
<keyword evidence="1" id="KW-0732">Signal</keyword>
<proteinExistence type="predicted"/>
<dbReference type="AlphaFoldDB" id="I3UG40"/>
<feature type="chain" id="PRO_5003680697" evidence="1">
    <location>
        <begin position="26"/>
        <end position="52"/>
    </location>
</feature>
<dbReference type="HOGENOM" id="CLU_3075921_0_0_4"/>
<evidence type="ECO:0000313" key="2">
    <source>
        <dbReference type="EMBL" id="AFK63978.1"/>
    </source>
</evidence>
<reference evidence="2 3" key="1">
    <citation type="journal article" date="2011" name="J. Bacteriol.">
        <title>Whole-genome shotgun sequencing of the sulfur-oxidizing chemoautotroph Tetrathiobacter kashmirensis.</title>
        <authorList>
            <person name="Ghosh W."/>
            <person name="George A."/>
            <person name="Agarwal A."/>
            <person name="Raj P."/>
            <person name="Alam M."/>
            <person name="Pyne P."/>
            <person name="Das Gupta S.K."/>
        </authorList>
    </citation>
    <scope>NUCLEOTIDE SEQUENCE [LARGE SCALE GENOMIC DNA]</scope>
    <source>
        <strain evidence="2 3">WT001</strain>
    </source>
</reference>
<dbReference type="EMBL" id="CP003555">
    <property type="protein sequence ID" value="AFK63978.1"/>
    <property type="molecule type" value="Genomic_DNA"/>
</dbReference>
<dbReference type="Gene3D" id="1.10.357.10">
    <property type="entry name" value="Tetracycline Repressor, domain 2"/>
    <property type="match status" value="1"/>
</dbReference>
<dbReference type="Proteomes" id="UP000005267">
    <property type="component" value="Chromosome"/>
</dbReference>
<protein>
    <submittedName>
        <fullName evidence="2">TetR family transcriptional regulator</fullName>
    </submittedName>
</protein>
<sequence length="52" mass="5492">MPKTAKPAALAAFLMAVLHGMAVQAKAGFSRDMLQAVADLAHNRIPRSISCL</sequence>
<reference evidence="3" key="2">
    <citation type="journal article" date="2013" name="PLoS ONE">
        <title>Genome implosion elicits host-confinement in Alcaligenaceae: evidence from the comparative genomics of Tetrathiobacter kashmirensis, a pathogen in the making.</title>
        <authorList>
            <person name="Ghosh W."/>
            <person name="Alam M."/>
            <person name="Roy C."/>
            <person name="Pyne P."/>
            <person name="George A."/>
            <person name="Chakraborty R."/>
            <person name="Majumder S."/>
            <person name="Agarwal A."/>
            <person name="Chakraborty S."/>
            <person name="Majumdar S."/>
            <person name="Gupta S.K."/>
        </authorList>
    </citation>
    <scope>NUCLEOTIDE SEQUENCE [LARGE SCALE GENOMIC DNA]</scope>
    <source>
        <strain evidence="3">WT001</strain>
    </source>
</reference>
<dbReference type="InterPro" id="IPR036271">
    <property type="entry name" value="Tet_transcr_reg_TetR-rel_C_sf"/>
</dbReference>
<dbReference type="KEGG" id="aka:TKWG_21435"/>
<evidence type="ECO:0000256" key="1">
    <source>
        <dbReference type="SAM" id="SignalP"/>
    </source>
</evidence>
<name>I3UG40_ADVKW</name>
<feature type="signal peptide" evidence="1">
    <location>
        <begin position="1"/>
        <end position="25"/>
    </location>
</feature>